<organism evidence="2 3">
    <name type="scientific">Eleusine coracana subsp. coracana</name>
    <dbReference type="NCBI Taxonomy" id="191504"/>
    <lineage>
        <taxon>Eukaryota</taxon>
        <taxon>Viridiplantae</taxon>
        <taxon>Streptophyta</taxon>
        <taxon>Embryophyta</taxon>
        <taxon>Tracheophyta</taxon>
        <taxon>Spermatophyta</taxon>
        <taxon>Magnoliopsida</taxon>
        <taxon>Liliopsida</taxon>
        <taxon>Poales</taxon>
        <taxon>Poaceae</taxon>
        <taxon>PACMAD clade</taxon>
        <taxon>Chloridoideae</taxon>
        <taxon>Cynodonteae</taxon>
        <taxon>Eleusininae</taxon>
        <taxon>Eleusine</taxon>
    </lineage>
</organism>
<dbReference type="SUPFAM" id="SSF81383">
    <property type="entry name" value="F-box domain"/>
    <property type="match status" value="1"/>
</dbReference>
<protein>
    <recommendedName>
        <fullName evidence="4">F-box domain-containing protein</fullName>
    </recommendedName>
</protein>
<gene>
    <name evidence="2" type="primary">gb03440</name>
    <name evidence="2" type="ORF">PR202_gb03440</name>
</gene>
<keyword evidence="3" id="KW-1185">Reference proteome</keyword>
<sequence>MSAETSYSPPAWKKVLGNDDLLGEILHRVDSPTTLVRAAAVAKRWLRVASGRVFLRRYRARATRRASSASSSPQRLPAAPGVRPHEHGPHQRRRPPRRRLRVRHIPRVLVLRLGQPQRPRPPRLQRPHPAALRARRAAGPGRSHDRAPAAPASPGRPLPRGAPPRRRGRRRRYVLPRGRPGRRPQRLR</sequence>
<reference evidence="2" key="2">
    <citation type="submission" date="2021-12" db="EMBL/GenBank/DDBJ databases">
        <title>Resequencing data analysis of finger millet.</title>
        <authorList>
            <person name="Hatakeyama M."/>
            <person name="Aluri S."/>
            <person name="Balachadran M.T."/>
            <person name="Sivarajan S.R."/>
            <person name="Poveda L."/>
            <person name="Shimizu-Inatsugi R."/>
            <person name="Schlapbach R."/>
            <person name="Sreeman S.M."/>
            <person name="Shimizu K.K."/>
        </authorList>
    </citation>
    <scope>NUCLEOTIDE SEQUENCE</scope>
</reference>
<feature type="compositionally biased region" description="Basic residues" evidence="1">
    <location>
        <begin position="163"/>
        <end position="188"/>
    </location>
</feature>
<feature type="compositionally biased region" description="Low complexity" evidence="1">
    <location>
        <begin position="65"/>
        <end position="80"/>
    </location>
</feature>
<dbReference type="EMBL" id="BQKI01000072">
    <property type="protein sequence ID" value="GJN16451.1"/>
    <property type="molecule type" value="Genomic_DNA"/>
</dbReference>
<name>A0AAV5E1U1_ELECO</name>
<dbReference type="Proteomes" id="UP001054889">
    <property type="component" value="Unassembled WGS sequence"/>
</dbReference>
<evidence type="ECO:0008006" key="4">
    <source>
        <dbReference type="Google" id="ProtNLM"/>
    </source>
</evidence>
<evidence type="ECO:0000313" key="3">
    <source>
        <dbReference type="Proteomes" id="UP001054889"/>
    </source>
</evidence>
<dbReference type="InterPro" id="IPR036047">
    <property type="entry name" value="F-box-like_dom_sf"/>
</dbReference>
<comment type="caution">
    <text evidence="2">The sequence shown here is derived from an EMBL/GenBank/DDBJ whole genome shotgun (WGS) entry which is preliminary data.</text>
</comment>
<evidence type="ECO:0000313" key="2">
    <source>
        <dbReference type="EMBL" id="GJN16451.1"/>
    </source>
</evidence>
<accession>A0AAV5E1U1</accession>
<reference evidence="2" key="1">
    <citation type="journal article" date="2018" name="DNA Res.">
        <title>Multiple hybrid de novo genome assembly of finger millet, an orphan allotetraploid crop.</title>
        <authorList>
            <person name="Hatakeyama M."/>
            <person name="Aluri S."/>
            <person name="Balachadran M.T."/>
            <person name="Sivarajan S.R."/>
            <person name="Patrignani A."/>
            <person name="Gruter S."/>
            <person name="Poveda L."/>
            <person name="Shimizu-Inatsugi R."/>
            <person name="Baeten J."/>
            <person name="Francoijs K.J."/>
            <person name="Nataraja K.N."/>
            <person name="Reddy Y.A.N."/>
            <person name="Phadnis S."/>
            <person name="Ravikumar R.L."/>
            <person name="Schlapbach R."/>
            <person name="Sreeman S.M."/>
            <person name="Shimizu K.K."/>
        </authorList>
    </citation>
    <scope>NUCLEOTIDE SEQUENCE</scope>
</reference>
<evidence type="ECO:0000256" key="1">
    <source>
        <dbReference type="SAM" id="MobiDB-lite"/>
    </source>
</evidence>
<feature type="region of interest" description="Disordered" evidence="1">
    <location>
        <begin position="62"/>
        <end position="188"/>
    </location>
</feature>
<feature type="compositionally biased region" description="Low complexity" evidence="1">
    <location>
        <begin position="127"/>
        <end position="141"/>
    </location>
</feature>
<feature type="compositionally biased region" description="Basic residues" evidence="1">
    <location>
        <begin position="90"/>
        <end position="106"/>
    </location>
</feature>
<dbReference type="AlphaFoldDB" id="A0AAV5E1U1"/>
<proteinExistence type="predicted"/>
<feature type="compositionally biased region" description="Low complexity" evidence="1">
    <location>
        <begin position="107"/>
        <end position="117"/>
    </location>
</feature>